<reference evidence="3" key="1">
    <citation type="submission" date="2016-06" db="EMBL/GenBank/DDBJ databases">
        <title>Parallel loss of symbiosis genes in relatives of nitrogen-fixing non-legume Parasponia.</title>
        <authorList>
            <person name="Van Velzen R."/>
            <person name="Holmer R."/>
            <person name="Bu F."/>
            <person name="Rutten L."/>
            <person name="Van Zeijl A."/>
            <person name="Liu W."/>
            <person name="Santuari L."/>
            <person name="Cao Q."/>
            <person name="Sharma T."/>
            <person name="Shen D."/>
            <person name="Roswanjaya Y."/>
            <person name="Wardhani T."/>
            <person name="Kalhor M.S."/>
            <person name="Jansen J."/>
            <person name="Van den Hoogen J."/>
            <person name="Gungor B."/>
            <person name="Hartog M."/>
            <person name="Hontelez J."/>
            <person name="Verver J."/>
            <person name="Yang W.-C."/>
            <person name="Schijlen E."/>
            <person name="Repin R."/>
            <person name="Schilthuizen M."/>
            <person name="Schranz E."/>
            <person name="Heidstra R."/>
            <person name="Miyata K."/>
            <person name="Fedorova E."/>
            <person name="Kohlen W."/>
            <person name="Bisseling T."/>
            <person name="Smit S."/>
            <person name="Geurts R."/>
        </authorList>
    </citation>
    <scope>NUCLEOTIDE SEQUENCE [LARGE SCALE GENOMIC DNA]</scope>
    <source>
        <strain evidence="3">cv. WU1-14</strain>
    </source>
</reference>
<feature type="region of interest" description="Disordered" evidence="1">
    <location>
        <begin position="107"/>
        <end position="160"/>
    </location>
</feature>
<protein>
    <submittedName>
        <fullName evidence="2">Uncharacterized protein</fullName>
    </submittedName>
</protein>
<evidence type="ECO:0000313" key="3">
    <source>
        <dbReference type="Proteomes" id="UP000237105"/>
    </source>
</evidence>
<keyword evidence="3" id="KW-1185">Reference proteome</keyword>
<dbReference type="AlphaFoldDB" id="A0A2P5B6P1"/>
<dbReference type="OrthoDB" id="10425268at2759"/>
<dbReference type="EMBL" id="JXTB01000350">
    <property type="protein sequence ID" value="PON44448.1"/>
    <property type="molecule type" value="Genomic_DNA"/>
</dbReference>
<accession>A0A2P5B6P1</accession>
<feature type="compositionally biased region" description="Polar residues" evidence="1">
    <location>
        <begin position="140"/>
        <end position="149"/>
    </location>
</feature>
<dbReference type="Proteomes" id="UP000237105">
    <property type="component" value="Unassembled WGS sequence"/>
</dbReference>
<sequence length="178" mass="19467">MAPTWERNKEQAAHDAYCDRHRHKKLLRLLGWQRTEALDHILIERRHRRENEQRRQRVDEIHSPKPILGGLLGRNDRVRRRAVDDPQASERGDPIADLATVVPTAVGEAEEEAGGGATGEEAKSGGPAHGGAALALVSESRGQNLESENGTGGEEVGQMGCPFESLSHGLLAGSFRLF</sequence>
<organism evidence="2 3">
    <name type="scientific">Parasponia andersonii</name>
    <name type="common">Sponia andersonii</name>
    <dbReference type="NCBI Taxonomy" id="3476"/>
    <lineage>
        <taxon>Eukaryota</taxon>
        <taxon>Viridiplantae</taxon>
        <taxon>Streptophyta</taxon>
        <taxon>Embryophyta</taxon>
        <taxon>Tracheophyta</taxon>
        <taxon>Spermatophyta</taxon>
        <taxon>Magnoliopsida</taxon>
        <taxon>eudicotyledons</taxon>
        <taxon>Gunneridae</taxon>
        <taxon>Pentapetalae</taxon>
        <taxon>rosids</taxon>
        <taxon>fabids</taxon>
        <taxon>Rosales</taxon>
        <taxon>Cannabaceae</taxon>
        <taxon>Parasponia</taxon>
    </lineage>
</organism>
<proteinExistence type="predicted"/>
<evidence type="ECO:0000256" key="1">
    <source>
        <dbReference type="SAM" id="MobiDB-lite"/>
    </source>
</evidence>
<name>A0A2P5B6P1_PARAD</name>
<comment type="caution">
    <text evidence="2">The sequence shown here is derived from an EMBL/GenBank/DDBJ whole genome shotgun (WGS) entry which is preliminary data.</text>
</comment>
<evidence type="ECO:0000313" key="2">
    <source>
        <dbReference type="EMBL" id="PON44448.1"/>
    </source>
</evidence>
<gene>
    <name evidence="2" type="ORF">PanWU01x14_266830</name>
</gene>